<comment type="caution">
    <text evidence="1">The sequence shown here is derived from an EMBL/GenBank/DDBJ whole genome shotgun (WGS) entry which is preliminary data.</text>
</comment>
<dbReference type="AlphaFoldDB" id="X0VDE5"/>
<feature type="non-terminal residue" evidence="1">
    <location>
        <position position="1"/>
    </location>
</feature>
<proteinExistence type="predicted"/>
<protein>
    <submittedName>
        <fullName evidence="1">Uncharacterized protein</fullName>
    </submittedName>
</protein>
<name>X0VDE5_9ZZZZ</name>
<reference evidence="1" key="1">
    <citation type="journal article" date="2014" name="Front. Microbiol.">
        <title>High frequency of phylogenetically diverse reductive dehalogenase-homologous genes in deep subseafloor sedimentary metagenomes.</title>
        <authorList>
            <person name="Kawai M."/>
            <person name="Futagami T."/>
            <person name="Toyoda A."/>
            <person name="Takaki Y."/>
            <person name="Nishi S."/>
            <person name="Hori S."/>
            <person name="Arai W."/>
            <person name="Tsubouchi T."/>
            <person name="Morono Y."/>
            <person name="Uchiyama I."/>
            <person name="Ito T."/>
            <person name="Fujiyama A."/>
            <person name="Inagaki F."/>
            <person name="Takami H."/>
        </authorList>
    </citation>
    <scope>NUCLEOTIDE SEQUENCE</scope>
    <source>
        <strain evidence="1">Expedition CK06-06</strain>
    </source>
</reference>
<dbReference type="EMBL" id="BARS01036558">
    <property type="protein sequence ID" value="GAG16380.1"/>
    <property type="molecule type" value="Genomic_DNA"/>
</dbReference>
<sequence length="51" mass="5565">ADYLNVVDMIRHRVLVMTVAAVRRCEALWGGDRVGQRRPRTGVAAGGQEAS</sequence>
<organism evidence="1">
    <name type="scientific">marine sediment metagenome</name>
    <dbReference type="NCBI Taxonomy" id="412755"/>
    <lineage>
        <taxon>unclassified sequences</taxon>
        <taxon>metagenomes</taxon>
        <taxon>ecological metagenomes</taxon>
    </lineage>
</organism>
<evidence type="ECO:0000313" key="1">
    <source>
        <dbReference type="EMBL" id="GAG16380.1"/>
    </source>
</evidence>
<gene>
    <name evidence="1" type="ORF">S01H1_56171</name>
</gene>
<accession>X0VDE5</accession>